<dbReference type="Proteomes" id="UP000008467">
    <property type="component" value="Chromosome"/>
</dbReference>
<dbReference type="AlphaFoldDB" id="F2JSS2"/>
<dbReference type="RefSeq" id="WP_013656205.1">
    <property type="nucleotide sequence ID" value="NC_015275.1"/>
</dbReference>
<sequence>MQKITINSLYDDLAKETDVELKETIKDIIEWTETQYKKGSEIYWDDDWKDYVAFKDSEFVDSYAGMVTQQDYLYEELAKIMKGDK</sequence>
<organism evidence="1 2">
    <name type="scientific">Cellulosilyticum lentocellum (strain ATCC 49066 / DSM 5427 / NCIMB 11756 / RHM5)</name>
    <name type="common">Clostridium lentocellum</name>
    <dbReference type="NCBI Taxonomy" id="642492"/>
    <lineage>
        <taxon>Bacteria</taxon>
        <taxon>Bacillati</taxon>
        <taxon>Bacillota</taxon>
        <taxon>Clostridia</taxon>
        <taxon>Lachnospirales</taxon>
        <taxon>Cellulosilyticaceae</taxon>
        <taxon>Cellulosilyticum</taxon>
    </lineage>
</organism>
<name>F2JSS2_CELLD</name>
<protein>
    <submittedName>
        <fullName evidence="1">Uncharacterized protein</fullName>
    </submittedName>
</protein>
<evidence type="ECO:0000313" key="2">
    <source>
        <dbReference type="Proteomes" id="UP000008467"/>
    </source>
</evidence>
<keyword evidence="2" id="KW-1185">Reference proteome</keyword>
<dbReference type="STRING" id="642492.Clole_1177"/>
<proteinExistence type="predicted"/>
<dbReference type="HOGENOM" id="CLU_2506673_0_0_9"/>
<accession>F2JSS2</accession>
<reference evidence="1 2" key="1">
    <citation type="journal article" date="2011" name="J. Bacteriol.">
        <title>Complete genome sequence of the cellulose-degrading bacterium Cellulosilyticum lentocellum.</title>
        <authorList>
            <consortium name="US DOE Joint Genome Institute"/>
            <person name="Miller D.A."/>
            <person name="Suen G."/>
            <person name="Bruce D."/>
            <person name="Copeland A."/>
            <person name="Cheng J.F."/>
            <person name="Detter C."/>
            <person name="Goodwin L.A."/>
            <person name="Han C.S."/>
            <person name="Hauser L.J."/>
            <person name="Land M.L."/>
            <person name="Lapidus A."/>
            <person name="Lucas S."/>
            <person name="Meincke L."/>
            <person name="Pitluck S."/>
            <person name="Tapia R."/>
            <person name="Teshima H."/>
            <person name="Woyke T."/>
            <person name="Fox B.G."/>
            <person name="Angert E.R."/>
            <person name="Currie C.R."/>
        </authorList>
    </citation>
    <scope>NUCLEOTIDE SEQUENCE [LARGE SCALE GENOMIC DNA]</scope>
    <source>
        <strain evidence="2">ATCC 49066 / DSM 5427 / NCIMB 11756 / RHM5</strain>
    </source>
</reference>
<evidence type="ECO:0000313" key="1">
    <source>
        <dbReference type="EMBL" id="ADZ82906.1"/>
    </source>
</evidence>
<dbReference type="KEGG" id="cle:Clole_1177"/>
<gene>
    <name evidence="1" type="ordered locus">Clole_1177</name>
</gene>
<dbReference type="EMBL" id="CP002582">
    <property type="protein sequence ID" value="ADZ82906.1"/>
    <property type="molecule type" value="Genomic_DNA"/>
</dbReference>